<dbReference type="Gene3D" id="3.30.40.10">
    <property type="entry name" value="Zinc/RING finger domain, C3HC4 (zinc finger)"/>
    <property type="match status" value="2"/>
</dbReference>
<dbReference type="GeneID" id="73337456"/>
<dbReference type="PANTHER" id="PTHR23327:SF42">
    <property type="entry name" value="LON PEPTIDASE N-TERMINAL DOMAIN AND RING FINGER PROTEIN C14F5.10C"/>
    <property type="match status" value="1"/>
</dbReference>
<protein>
    <submittedName>
        <fullName evidence="8">ATP-dependent protease La domain-containing protein</fullName>
    </submittedName>
</protein>
<dbReference type="AlphaFoldDB" id="A0A9Q8SJB4"/>
<evidence type="ECO:0000313" key="9">
    <source>
        <dbReference type="Proteomes" id="UP000830671"/>
    </source>
</evidence>
<name>A0A9Q8SJB4_9PEZI</name>
<organism evidence="8 9">
    <name type="scientific">Colletotrichum lupini</name>
    <dbReference type="NCBI Taxonomy" id="145971"/>
    <lineage>
        <taxon>Eukaryota</taxon>
        <taxon>Fungi</taxon>
        <taxon>Dikarya</taxon>
        <taxon>Ascomycota</taxon>
        <taxon>Pezizomycotina</taxon>
        <taxon>Sordariomycetes</taxon>
        <taxon>Hypocreomycetidae</taxon>
        <taxon>Glomerellales</taxon>
        <taxon>Glomerellaceae</taxon>
        <taxon>Colletotrichum</taxon>
        <taxon>Colletotrichum acutatum species complex</taxon>
    </lineage>
</organism>
<dbReference type="GO" id="GO:0006508">
    <property type="term" value="P:proteolysis"/>
    <property type="evidence" value="ECO:0007669"/>
    <property type="project" value="UniProtKB-KW"/>
</dbReference>
<evidence type="ECO:0000256" key="2">
    <source>
        <dbReference type="ARBA" id="ARBA00022771"/>
    </source>
</evidence>
<dbReference type="RefSeq" id="XP_049139589.1">
    <property type="nucleotide sequence ID" value="XM_049282446.1"/>
</dbReference>
<dbReference type="SUPFAM" id="SSF57850">
    <property type="entry name" value="RING/U-box"/>
    <property type="match status" value="2"/>
</dbReference>
<dbReference type="InterPro" id="IPR001841">
    <property type="entry name" value="Znf_RING"/>
</dbReference>
<keyword evidence="1" id="KW-0479">Metal-binding</keyword>
<dbReference type="InterPro" id="IPR013083">
    <property type="entry name" value="Znf_RING/FYVE/PHD"/>
</dbReference>
<dbReference type="Pfam" id="PF13923">
    <property type="entry name" value="zf-C3HC4_2"/>
    <property type="match status" value="1"/>
</dbReference>
<evidence type="ECO:0000313" key="8">
    <source>
        <dbReference type="EMBL" id="UQC77951.1"/>
    </source>
</evidence>
<feature type="region of interest" description="Disordered" evidence="5">
    <location>
        <begin position="129"/>
        <end position="165"/>
    </location>
</feature>
<dbReference type="PANTHER" id="PTHR23327">
    <property type="entry name" value="RING FINGER PROTEIN 127"/>
    <property type="match status" value="1"/>
</dbReference>
<dbReference type="Proteomes" id="UP000830671">
    <property type="component" value="Chromosome 2"/>
</dbReference>
<dbReference type="Pfam" id="PF02190">
    <property type="entry name" value="LON_substr_bdg"/>
    <property type="match status" value="1"/>
</dbReference>
<evidence type="ECO:0000259" key="7">
    <source>
        <dbReference type="PROSITE" id="PS51787"/>
    </source>
</evidence>
<gene>
    <name evidence="8" type="ORF">CLUP02_03424</name>
</gene>
<dbReference type="InterPro" id="IPR017907">
    <property type="entry name" value="Znf_RING_CS"/>
</dbReference>
<reference evidence="8" key="1">
    <citation type="journal article" date="2021" name="Mol. Plant Microbe Interact.">
        <title>Complete Genome Sequence of the Plant-Pathogenic Fungus Colletotrichum lupini.</title>
        <authorList>
            <person name="Baroncelli R."/>
            <person name="Pensec F."/>
            <person name="Da Lio D."/>
            <person name="Boufleur T."/>
            <person name="Vicente I."/>
            <person name="Sarrocco S."/>
            <person name="Picot A."/>
            <person name="Baraldi E."/>
            <person name="Sukno S."/>
            <person name="Thon M."/>
            <person name="Le Floch G."/>
        </authorList>
    </citation>
    <scope>NUCLEOTIDE SEQUENCE</scope>
    <source>
        <strain evidence="8">IMI 504893</strain>
    </source>
</reference>
<feature type="domain" description="Lon N-terminal" evidence="7">
    <location>
        <begin position="429"/>
        <end position="675"/>
    </location>
</feature>
<dbReference type="PROSITE" id="PS51787">
    <property type="entry name" value="LON_N"/>
    <property type="match status" value="1"/>
</dbReference>
<evidence type="ECO:0000256" key="5">
    <source>
        <dbReference type="SAM" id="MobiDB-lite"/>
    </source>
</evidence>
<feature type="compositionally biased region" description="Basic and acidic residues" evidence="5">
    <location>
        <begin position="150"/>
        <end position="165"/>
    </location>
</feature>
<dbReference type="InterPro" id="IPR015947">
    <property type="entry name" value="PUA-like_sf"/>
</dbReference>
<dbReference type="InterPro" id="IPR046336">
    <property type="entry name" value="Lon_prtase_N_sf"/>
</dbReference>
<dbReference type="KEGG" id="clup:CLUP02_03424"/>
<dbReference type="SUPFAM" id="SSF88697">
    <property type="entry name" value="PUA domain-like"/>
    <property type="match status" value="1"/>
</dbReference>
<feature type="domain" description="RING-type" evidence="6">
    <location>
        <begin position="352"/>
        <end position="390"/>
    </location>
</feature>
<feature type="region of interest" description="Disordered" evidence="5">
    <location>
        <begin position="777"/>
        <end position="803"/>
    </location>
</feature>
<dbReference type="Gene3D" id="1.20.58.1480">
    <property type="match status" value="1"/>
</dbReference>
<dbReference type="SMART" id="SM00184">
    <property type="entry name" value="RING"/>
    <property type="match status" value="2"/>
</dbReference>
<dbReference type="EMBL" id="CP019474">
    <property type="protein sequence ID" value="UQC77951.1"/>
    <property type="molecule type" value="Genomic_DNA"/>
</dbReference>
<feature type="region of interest" description="Disordered" evidence="5">
    <location>
        <begin position="566"/>
        <end position="591"/>
    </location>
</feature>
<keyword evidence="2 4" id="KW-0863">Zinc-finger</keyword>
<dbReference type="GO" id="GO:0061630">
    <property type="term" value="F:ubiquitin protein ligase activity"/>
    <property type="evidence" value="ECO:0007669"/>
    <property type="project" value="TreeGrafter"/>
</dbReference>
<keyword evidence="9" id="KW-1185">Reference proteome</keyword>
<keyword evidence="3" id="KW-0862">Zinc</keyword>
<dbReference type="GO" id="GO:0008233">
    <property type="term" value="F:peptidase activity"/>
    <property type="evidence" value="ECO:0007669"/>
    <property type="project" value="UniProtKB-KW"/>
</dbReference>
<evidence type="ECO:0000259" key="6">
    <source>
        <dbReference type="PROSITE" id="PS50089"/>
    </source>
</evidence>
<dbReference type="InterPro" id="IPR003111">
    <property type="entry name" value="Lon_prtase_N"/>
</dbReference>
<dbReference type="GO" id="GO:0008270">
    <property type="term" value="F:zinc ion binding"/>
    <property type="evidence" value="ECO:0007669"/>
    <property type="project" value="UniProtKB-KW"/>
</dbReference>
<proteinExistence type="predicted"/>
<sequence>MYDACQLLSTIITFAPPNVLFLCDRHWLGTCIPPVLQLLAPALGLLALPVSLHLSAFDLVQAHHEIRSFLEPLQPWWLHEIHSHPPPLDFGGASFNCLDSPTTRPLYTTRAGLHLPKLCQHRAGGDGFMSSDQPRVVESRPSALTSNPVHEAEDEKDHGTVERPLEGDQIRGVIRLIQCRKCSHLLQEPITLPCGRSLCKQCVPETHTRENISYPATPNRLQGFECPYVECGKNHAVGDCGVDVILTKAVNNFKFEMEKAKETSTKAEISTHVIINSSGAGQSDMRDDNAEVARVVKGGPLLAVYTLADTGELDYNSAVTFAEVSSLGDEATSIDSRTFSKVKESVRTEMDCQVCYALFYDPLTTVCGHTFCRSCLHRVLDHSSYCPICRRGLSVSPLLYQESCPSNESLKTIIQTFWADAVLTRGDALAAEAMNRHREFDIPIFVCTLSFPMMPTFLHVFEPRYRLMIRRALEGDRTFGMVLPQRPRTANDTHFVQYGTLLRIVNAEYFADGRSLIETSGISRFRITRHGILDGYLVGKIERIDDISIAEEEDLEATETQQALERYESAATHQSEDSSLPRPLTTTPEDLSTMPTSDLLSLGVSFVQRMRQQSVPWLAQRMLAIYGECPNDPALFPWWFASILPAKEYEKYKLLETRSVRERLKICCGWILEWESSRCLEDNSFVDDSHASSDTPDVTRDICSASATTRGMFSRGDIGTLFILDKPTTVHYNFHTSVLLCHNTTDFAIFQATVFPSSFTTYYYHLKMFSTASRTHSTTSASARKPGMIESTPAQRTSMKAGASELAETGAELEIIDDFAKKPVL</sequence>
<dbReference type="CDD" id="cd16514">
    <property type="entry name" value="RING-HC_LONFs_rpt2"/>
    <property type="match status" value="1"/>
</dbReference>
<dbReference type="SMART" id="SM00464">
    <property type="entry name" value="LON"/>
    <property type="match status" value="1"/>
</dbReference>
<dbReference type="PROSITE" id="PS00518">
    <property type="entry name" value="ZF_RING_1"/>
    <property type="match status" value="1"/>
</dbReference>
<evidence type="ECO:0000256" key="3">
    <source>
        <dbReference type="ARBA" id="ARBA00022833"/>
    </source>
</evidence>
<evidence type="ECO:0000256" key="1">
    <source>
        <dbReference type="ARBA" id="ARBA00022723"/>
    </source>
</evidence>
<keyword evidence="8" id="KW-0645">Protease</keyword>
<accession>A0A9Q8SJB4</accession>
<evidence type="ECO:0000256" key="4">
    <source>
        <dbReference type="PROSITE-ProRule" id="PRU00175"/>
    </source>
</evidence>
<dbReference type="Gene3D" id="2.30.130.40">
    <property type="entry name" value="LON domain-like"/>
    <property type="match status" value="1"/>
</dbReference>
<dbReference type="PROSITE" id="PS50089">
    <property type="entry name" value="ZF_RING_2"/>
    <property type="match status" value="1"/>
</dbReference>
<keyword evidence="8" id="KW-0378">Hydrolase</keyword>